<dbReference type="GO" id="GO:0016887">
    <property type="term" value="F:ATP hydrolysis activity"/>
    <property type="evidence" value="ECO:0007669"/>
    <property type="project" value="InterPro"/>
</dbReference>
<name>A0A3B0ZCD8_9ZZZZ</name>
<evidence type="ECO:0000256" key="2">
    <source>
        <dbReference type="ARBA" id="ARBA00022741"/>
    </source>
</evidence>
<keyword evidence="5" id="KW-0132">Cell division</keyword>
<keyword evidence="2" id="KW-0547">Nucleotide-binding</keyword>
<dbReference type="Gene3D" id="3.40.50.300">
    <property type="entry name" value="P-loop containing nucleotide triphosphate hydrolases"/>
    <property type="match status" value="1"/>
</dbReference>
<accession>A0A3B0ZCD8</accession>
<dbReference type="EMBL" id="UOFO01000061">
    <property type="protein sequence ID" value="VAW85192.1"/>
    <property type="molecule type" value="Genomic_DNA"/>
</dbReference>
<protein>
    <submittedName>
        <fullName evidence="5">Cell division protein FtsH</fullName>
    </submittedName>
</protein>
<dbReference type="PANTHER" id="PTHR23073">
    <property type="entry name" value="26S PROTEASOME REGULATORY SUBUNIT"/>
    <property type="match status" value="1"/>
</dbReference>
<evidence type="ECO:0000259" key="4">
    <source>
        <dbReference type="SMART" id="SM00382"/>
    </source>
</evidence>
<evidence type="ECO:0000256" key="1">
    <source>
        <dbReference type="ARBA" id="ARBA00006914"/>
    </source>
</evidence>
<sequence>MYVSLNTLENELDWYSRVQDTRLKLYFEQACDDDSIYAVIPPDLDKNQSKYAQFIQTYDFQFDERLILILALIPHLRPQLLENLLITNSNTGRNYAEFGGWKGKVHSGFLPTCETVAFLIAGNNLDKRIEVMRYFDESHPFISQGLLMIGNQDIQEGMFSLPLGVSVETLKRCTTGADHQPDFSTGFPAKRIESRLNWKDLVLAPDVMDEVANVHAWIKHQDTIMFTWGFERIIKPGYRALFYGPSGTGKTLTAILLGAQTGMDVYRIDLSQVVSKYIGETEKNLANVFNQAERKNWILFFDEADALFGKRTHAASANDRYANQEVAYLLQRIEDFPGVVILASNIKANIDDAFARRFQSLVHFSMPDVDERYRLWRSSLNEKCKIKDDVCFQKLAEDYVLSGGGIINVVRYGALSALRRESDMICFSDLVAGVNKELRKEGKTL</sequence>
<dbReference type="AlphaFoldDB" id="A0A3B0ZCD8"/>
<dbReference type="GO" id="GO:0051301">
    <property type="term" value="P:cell division"/>
    <property type="evidence" value="ECO:0007669"/>
    <property type="project" value="UniProtKB-KW"/>
</dbReference>
<evidence type="ECO:0000313" key="5">
    <source>
        <dbReference type="EMBL" id="VAW85192.1"/>
    </source>
</evidence>
<organism evidence="5">
    <name type="scientific">hydrothermal vent metagenome</name>
    <dbReference type="NCBI Taxonomy" id="652676"/>
    <lineage>
        <taxon>unclassified sequences</taxon>
        <taxon>metagenomes</taxon>
        <taxon>ecological metagenomes</taxon>
    </lineage>
</organism>
<comment type="similarity">
    <text evidence="1">Belongs to the AAA ATPase family.</text>
</comment>
<proteinExistence type="inferred from homology"/>
<feature type="domain" description="AAA+ ATPase" evidence="4">
    <location>
        <begin position="236"/>
        <end position="368"/>
    </location>
</feature>
<dbReference type="SUPFAM" id="SSF52540">
    <property type="entry name" value="P-loop containing nucleoside triphosphate hydrolases"/>
    <property type="match status" value="1"/>
</dbReference>
<keyword evidence="5" id="KW-0131">Cell cycle</keyword>
<dbReference type="InterPro" id="IPR050221">
    <property type="entry name" value="26S_Proteasome_ATPase"/>
</dbReference>
<dbReference type="InterPro" id="IPR027417">
    <property type="entry name" value="P-loop_NTPase"/>
</dbReference>
<reference evidence="5" key="1">
    <citation type="submission" date="2018-06" db="EMBL/GenBank/DDBJ databases">
        <authorList>
            <person name="Zhirakovskaya E."/>
        </authorList>
    </citation>
    <scope>NUCLEOTIDE SEQUENCE</scope>
</reference>
<dbReference type="InterPro" id="IPR003593">
    <property type="entry name" value="AAA+_ATPase"/>
</dbReference>
<dbReference type="SMART" id="SM00382">
    <property type="entry name" value="AAA"/>
    <property type="match status" value="1"/>
</dbReference>
<gene>
    <name evidence="5" type="ORF">MNBD_GAMMA16-1531</name>
</gene>
<dbReference type="Pfam" id="PF00004">
    <property type="entry name" value="AAA"/>
    <property type="match status" value="1"/>
</dbReference>
<keyword evidence="3" id="KW-0067">ATP-binding</keyword>
<dbReference type="CDD" id="cd19481">
    <property type="entry name" value="RecA-like_protease"/>
    <property type="match status" value="1"/>
</dbReference>
<dbReference type="InterPro" id="IPR003959">
    <property type="entry name" value="ATPase_AAA_core"/>
</dbReference>
<dbReference type="GO" id="GO:0005524">
    <property type="term" value="F:ATP binding"/>
    <property type="evidence" value="ECO:0007669"/>
    <property type="project" value="UniProtKB-KW"/>
</dbReference>
<evidence type="ECO:0000256" key="3">
    <source>
        <dbReference type="ARBA" id="ARBA00022840"/>
    </source>
</evidence>